<feature type="chain" id="PRO_5045282979" evidence="2">
    <location>
        <begin position="17"/>
        <end position="196"/>
    </location>
</feature>
<name>A0ABQ0DL63_9EUKA</name>
<feature type="compositionally biased region" description="Polar residues" evidence="1">
    <location>
        <begin position="147"/>
        <end position="169"/>
    </location>
</feature>
<keyword evidence="4" id="KW-1185">Reference proteome</keyword>
<evidence type="ECO:0000256" key="2">
    <source>
        <dbReference type="SAM" id="SignalP"/>
    </source>
</evidence>
<dbReference type="EMBL" id="BAAFRS010000156">
    <property type="protein sequence ID" value="GAB1223600.1"/>
    <property type="molecule type" value="Genomic_DNA"/>
</dbReference>
<feature type="signal peptide" evidence="2">
    <location>
        <begin position="1"/>
        <end position="16"/>
    </location>
</feature>
<feature type="compositionally biased region" description="Low complexity" evidence="1">
    <location>
        <begin position="170"/>
        <end position="196"/>
    </location>
</feature>
<protein>
    <submittedName>
        <fullName evidence="3">Uncharacterized protein</fullName>
    </submittedName>
</protein>
<comment type="caution">
    <text evidence="3">The sequence shown here is derived from an EMBL/GenBank/DDBJ whole genome shotgun (WGS) entry which is preliminary data.</text>
</comment>
<accession>A0ABQ0DL63</accession>
<dbReference type="Proteomes" id="UP001628156">
    <property type="component" value="Unassembled WGS sequence"/>
</dbReference>
<evidence type="ECO:0000313" key="3">
    <source>
        <dbReference type="EMBL" id="GAB1223600.1"/>
    </source>
</evidence>
<proteinExistence type="predicted"/>
<organism evidence="3 4">
    <name type="scientific">Entamoeba nuttalli</name>
    <dbReference type="NCBI Taxonomy" id="412467"/>
    <lineage>
        <taxon>Eukaryota</taxon>
        <taxon>Amoebozoa</taxon>
        <taxon>Evosea</taxon>
        <taxon>Archamoebae</taxon>
        <taxon>Mastigamoebida</taxon>
        <taxon>Entamoebidae</taxon>
        <taxon>Entamoeba</taxon>
    </lineage>
</organism>
<evidence type="ECO:0000313" key="4">
    <source>
        <dbReference type="Proteomes" id="UP001628156"/>
    </source>
</evidence>
<sequence length="196" mass="21933">MITVILFIAIATATDTILCMEQGIKNVNECQNILITSSKIENSLDKSDCIEYIKGRSLKIYIKEGGDKKLYHLKYYKDTKCNLEEKNNNEEVIPIDKFIISKTNTIHNYGNIYKDENQISINKLYSTVTSRMYNIFNVHLKGEGKATQDTGKSTQDTGKSTQDTGKSTQDTGKSTQDTGKTTQDTGKTTQDTGKST</sequence>
<keyword evidence="2" id="KW-0732">Signal</keyword>
<evidence type="ECO:0000256" key="1">
    <source>
        <dbReference type="SAM" id="MobiDB-lite"/>
    </source>
</evidence>
<reference evidence="3 4" key="1">
    <citation type="journal article" date="2019" name="PLoS Negl. Trop. Dis.">
        <title>Whole genome sequencing of Entamoeba nuttalli reveals mammalian host-related molecular signatures and a novel octapeptide-repeat surface protein.</title>
        <authorList>
            <person name="Tanaka M."/>
            <person name="Makiuchi T."/>
            <person name="Komiyama T."/>
            <person name="Shiina T."/>
            <person name="Osaki K."/>
            <person name="Tachibana H."/>
        </authorList>
    </citation>
    <scope>NUCLEOTIDE SEQUENCE [LARGE SCALE GENOMIC DNA]</scope>
    <source>
        <strain evidence="3 4">P19-061405</strain>
    </source>
</reference>
<gene>
    <name evidence="3" type="ORF">ENUP19_0156G0001</name>
</gene>
<feature type="region of interest" description="Disordered" evidence="1">
    <location>
        <begin position="144"/>
        <end position="196"/>
    </location>
</feature>